<feature type="compositionally biased region" description="Basic and acidic residues" evidence="1">
    <location>
        <begin position="37"/>
        <end position="47"/>
    </location>
</feature>
<dbReference type="RefSeq" id="WP_235323275.1">
    <property type="nucleotide sequence ID" value="NZ_JAFBIT010000001.1"/>
</dbReference>
<organism evidence="2 3">
    <name type="scientific">Anaeromassilibacillus senegalensis</name>
    <dbReference type="NCBI Taxonomy" id="1673717"/>
    <lineage>
        <taxon>Bacteria</taxon>
        <taxon>Bacillati</taxon>
        <taxon>Bacillota</taxon>
        <taxon>Clostridia</taxon>
        <taxon>Eubacteriales</taxon>
        <taxon>Acutalibacteraceae</taxon>
        <taxon>Anaeromassilibacillus</taxon>
    </lineage>
</organism>
<feature type="region of interest" description="Disordered" evidence="1">
    <location>
        <begin position="37"/>
        <end position="97"/>
    </location>
</feature>
<proteinExistence type="predicted"/>
<accession>A0ABS9CL05</accession>
<keyword evidence="3" id="KW-1185">Reference proteome</keyword>
<dbReference type="Proteomes" id="UP001299220">
    <property type="component" value="Unassembled WGS sequence"/>
</dbReference>
<gene>
    <name evidence="2" type="ORF">JQM67_04340</name>
</gene>
<feature type="compositionally biased region" description="Low complexity" evidence="1">
    <location>
        <begin position="57"/>
        <end position="70"/>
    </location>
</feature>
<protein>
    <submittedName>
        <fullName evidence="2">Uncharacterized protein</fullName>
    </submittedName>
</protein>
<dbReference type="EMBL" id="JAFBIT010000001">
    <property type="protein sequence ID" value="MCF2651823.1"/>
    <property type="molecule type" value="Genomic_DNA"/>
</dbReference>
<feature type="compositionally biased region" description="Pro residues" evidence="1">
    <location>
        <begin position="71"/>
        <end position="97"/>
    </location>
</feature>
<reference evidence="2 3" key="1">
    <citation type="submission" date="2020-12" db="EMBL/GenBank/DDBJ databases">
        <title>Whole genome sequences of gut porcine anaerobes.</title>
        <authorList>
            <person name="Kubasova T."/>
            <person name="Jahodarova E."/>
            <person name="Rychlik I."/>
        </authorList>
    </citation>
    <scope>NUCLEOTIDE SEQUENCE [LARGE SCALE GENOMIC DNA]</scope>
    <source>
        <strain evidence="2 3">An867</strain>
    </source>
</reference>
<evidence type="ECO:0000313" key="3">
    <source>
        <dbReference type="Proteomes" id="UP001299220"/>
    </source>
</evidence>
<sequence>MIEIRISNTSPLSALGELVALAAYQLGNDEVRASADKLLDADKRPGEKGFPVEQSLPKPQTPAQAPAATGPVPPPPPVPSVTAPPRPATPMMPTPVMPAPPAAQPAIPVTAAPQYTYEQLQLAGQYLLDAGNLPELQGLLQKYGISRLPELPREKYGAYATDLRALGARI</sequence>
<evidence type="ECO:0000256" key="1">
    <source>
        <dbReference type="SAM" id="MobiDB-lite"/>
    </source>
</evidence>
<name>A0ABS9CL05_9FIRM</name>
<comment type="caution">
    <text evidence="2">The sequence shown here is derived from an EMBL/GenBank/DDBJ whole genome shotgun (WGS) entry which is preliminary data.</text>
</comment>
<evidence type="ECO:0000313" key="2">
    <source>
        <dbReference type="EMBL" id="MCF2651823.1"/>
    </source>
</evidence>